<accession>A0A392QK05</accession>
<feature type="non-terminal residue" evidence="1">
    <location>
        <position position="1"/>
    </location>
</feature>
<keyword evidence="2" id="KW-1185">Reference proteome</keyword>
<comment type="caution">
    <text evidence="1">The sequence shown here is derived from an EMBL/GenBank/DDBJ whole genome shotgun (WGS) entry which is preliminary data.</text>
</comment>
<name>A0A392QK05_9FABA</name>
<proteinExistence type="predicted"/>
<reference evidence="1 2" key="1">
    <citation type="journal article" date="2018" name="Front. Plant Sci.">
        <title>Red Clover (Trifolium pratense) and Zigzag Clover (T. medium) - A Picture of Genomic Similarities and Differences.</title>
        <authorList>
            <person name="Dluhosova J."/>
            <person name="Istvanek J."/>
            <person name="Nedelnik J."/>
            <person name="Repkova J."/>
        </authorList>
    </citation>
    <scope>NUCLEOTIDE SEQUENCE [LARGE SCALE GENOMIC DNA]</scope>
    <source>
        <strain evidence="2">cv. 10/8</strain>
        <tissue evidence="1">Leaf</tissue>
    </source>
</reference>
<sequence>NIMYNAHLYVSYVRKKQKTTGTFCLAVQRVDKVGQRQKEQQQVILLSWYGPFGITEITGFGIMKKVVHTSWVGKHFKIGMSGSWHKASTKILRAMNEYSSNNHGRRRGMDG</sequence>
<protein>
    <submittedName>
        <fullName evidence="1">Uncharacterized protein</fullName>
    </submittedName>
</protein>
<evidence type="ECO:0000313" key="2">
    <source>
        <dbReference type="Proteomes" id="UP000265520"/>
    </source>
</evidence>
<evidence type="ECO:0000313" key="1">
    <source>
        <dbReference type="EMBL" id="MCI24733.1"/>
    </source>
</evidence>
<dbReference type="EMBL" id="LXQA010143265">
    <property type="protein sequence ID" value="MCI24733.1"/>
    <property type="molecule type" value="Genomic_DNA"/>
</dbReference>
<dbReference type="Proteomes" id="UP000265520">
    <property type="component" value="Unassembled WGS sequence"/>
</dbReference>
<dbReference type="AlphaFoldDB" id="A0A392QK05"/>
<organism evidence="1 2">
    <name type="scientific">Trifolium medium</name>
    <dbReference type="NCBI Taxonomy" id="97028"/>
    <lineage>
        <taxon>Eukaryota</taxon>
        <taxon>Viridiplantae</taxon>
        <taxon>Streptophyta</taxon>
        <taxon>Embryophyta</taxon>
        <taxon>Tracheophyta</taxon>
        <taxon>Spermatophyta</taxon>
        <taxon>Magnoliopsida</taxon>
        <taxon>eudicotyledons</taxon>
        <taxon>Gunneridae</taxon>
        <taxon>Pentapetalae</taxon>
        <taxon>rosids</taxon>
        <taxon>fabids</taxon>
        <taxon>Fabales</taxon>
        <taxon>Fabaceae</taxon>
        <taxon>Papilionoideae</taxon>
        <taxon>50 kb inversion clade</taxon>
        <taxon>NPAAA clade</taxon>
        <taxon>Hologalegina</taxon>
        <taxon>IRL clade</taxon>
        <taxon>Trifolieae</taxon>
        <taxon>Trifolium</taxon>
    </lineage>
</organism>